<evidence type="ECO:0000313" key="2">
    <source>
        <dbReference type="Proteomes" id="UP001211987"/>
    </source>
</evidence>
<dbReference type="AlphaFoldDB" id="A0AB35IRQ7"/>
<gene>
    <name evidence="1" type="ORF">PM738_19085</name>
</gene>
<dbReference type="RefSeq" id="WP_272019358.1">
    <property type="nucleotide sequence ID" value="NZ_JAQLKE010000060.1"/>
</dbReference>
<reference evidence="1" key="1">
    <citation type="submission" date="2023-01" db="EMBL/GenBank/DDBJ databases">
        <title>Human gut microbiome strain richness.</title>
        <authorList>
            <person name="Chen-Liaw A."/>
        </authorList>
    </citation>
    <scope>NUCLEOTIDE SEQUENCE</scope>
    <source>
        <strain evidence="1">1001217st2_G6_1001217B_191108</strain>
    </source>
</reference>
<dbReference type="InterPro" id="IPR046733">
    <property type="entry name" value="DUF6625"/>
</dbReference>
<proteinExistence type="predicted"/>
<protein>
    <recommendedName>
        <fullName evidence="3">Glycosyltransferase</fullName>
    </recommendedName>
</protein>
<dbReference type="EMBL" id="JAQLKE010000060">
    <property type="protein sequence ID" value="MDB7085885.1"/>
    <property type="molecule type" value="Genomic_DNA"/>
</dbReference>
<comment type="caution">
    <text evidence="1">The sequence shown here is derived from an EMBL/GenBank/DDBJ whole genome shotgun (WGS) entry which is preliminary data.</text>
</comment>
<evidence type="ECO:0008006" key="3">
    <source>
        <dbReference type="Google" id="ProtNLM"/>
    </source>
</evidence>
<organism evidence="1 2">
    <name type="scientific">Thomasclavelia ramosa</name>
    <dbReference type="NCBI Taxonomy" id="1547"/>
    <lineage>
        <taxon>Bacteria</taxon>
        <taxon>Bacillati</taxon>
        <taxon>Bacillota</taxon>
        <taxon>Erysipelotrichia</taxon>
        <taxon>Erysipelotrichales</taxon>
        <taxon>Coprobacillaceae</taxon>
        <taxon>Thomasclavelia</taxon>
    </lineage>
</organism>
<dbReference type="Pfam" id="PF20330">
    <property type="entry name" value="DUF6625"/>
    <property type="match status" value="1"/>
</dbReference>
<dbReference type="Proteomes" id="UP001211987">
    <property type="component" value="Unassembled WGS sequence"/>
</dbReference>
<accession>A0AB35IRQ7</accession>
<name>A0AB35IRQ7_9FIRM</name>
<sequence>MNKIAIIIPYFGSLPNYYDVWKKSVIKNETIDFYLVTDIKNIKNEKNIHVIYTTLQELKDKISMMLKLEVSLEVPYKLCDYRPAYDEIFRDILNEYDFWGYCDMDLVFGNIREFITDEILNKNERILLLGHLSLFKNTTKMNNLYKDNGTYPEKNYIEVFQTPDSWYFDEFGGMYTKCLRNSINLFNNAPIANLLPVYPFFEYHGKPVIIEWNNGKCFAISDTDKVELLYAHFSKRKFKIKTSSDFVDVISILPTEIRFGENANRNDIVKVTKKKLYRIMYLYIRNKNSKNSIYKNINRYIWGFKVTRYIKQCESTYKY</sequence>
<evidence type="ECO:0000313" key="1">
    <source>
        <dbReference type="EMBL" id="MDB7085885.1"/>
    </source>
</evidence>